<dbReference type="Gene3D" id="1.20.120.450">
    <property type="entry name" value="dinb family like domain"/>
    <property type="match status" value="1"/>
</dbReference>
<evidence type="ECO:0000313" key="2">
    <source>
        <dbReference type="Proteomes" id="UP000279600"/>
    </source>
</evidence>
<accession>A0A3S9MWR3</accession>
<dbReference type="RefSeq" id="WP_126446286.1">
    <property type="nucleotide sequence ID" value="NZ_CP034549.1"/>
</dbReference>
<dbReference type="Pfam" id="PF07606">
    <property type="entry name" value="DUF1569"/>
    <property type="match status" value="1"/>
</dbReference>
<dbReference type="InterPro" id="IPR034660">
    <property type="entry name" value="DinB/YfiT-like"/>
</dbReference>
<dbReference type="Proteomes" id="UP000279600">
    <property type="component" value="Chromosome"/>
</dbReference>
<organism evidence="1 2">
    <name type="scientific">Nonlabens ponticola</name>
    <dbReference type="NCBI Taxonomy" id="2496866"/>
    <lineage>
        <taxon>Bacteria</taxon>
        <taxon>Pseudomonadati</taxon>
        <taxon>Bacteroidota</taxon>
        <taxon>Flavobacteriia</taxon>
        <taxon>Flavobacteriales</taxon>
        <taxon>Flavobacteriaceae</taxon>
        <taxon>Nonlabens</taxon>
    </lineage>
</organism>
<gene>
    <name evidence="1" type="ORF">EJ995_05095</name>
</gene>
<protein>
    <submittedName>
        <fullName evidence="1">DUF1569 domain-containing protein</fullName>
    </submittedName>
</protein>
<name>A0A3S9MWR3_9FLAO</name>
<dbReference type="OrthoDB" id="2599194at2"/>
<dbReference type="KEGG" id="noj:EJ995_05095"/>
<proteinExistence type="predicted"/>
<keyword evidence="2" id="KW-1185">Reference proteome</keyword>
<reference evidence="1 2" key="1">
    <citation type="submission" date="2018-12" db="EMBL/GenBank/DDBJ databases">
        <title>Complete genome of Nonlabens sp. MJ115.</title>
        <authorList>
            <person name="Choi H.S."/>
            <person name="Jung J."/>
        </authorList>
    </citation>
    <scope>NUCLEOTIDE SEQUENCE [LARGE SCALE GENOMIC DNA]</scope>
    <source>
        <strain evidence="1 2">MJ115</strain>
    </source>
</reference>
<sequence length="147" mass="17954">MKSFFEQQTYEELRARLQQIESSAQPEWGKMNAAQMFQHCQYPIQTALGKDKFNMKPNWIVKLLFKKMMYSEKPFKRNAPTPKVFQATDNYDFSSEKEKLDQWMQELWYDRDNEDRRPHPVFGHFTKDQWGTLQWKHLDHHFRQFGV</sequence>
<dbReference type="AlphaFoldDB" id="A0A3S9MWR3"/>
<dbReference type="InterPro" id="IPR011463">
    <property type="entry name" value="DUF1569"/>
</dbReference>
<evidence type="ECO:0000313" key="1">
    <source>
        <dbReference type="EMBL" id="AZQ43638.1"/>
    </source>
</evidence>
<dbReference type="EMBL" id="CP034549">
    <property type="protein sequence ID" value="AZQ43638.1"/>
    <property type="molecule type" value="Genomic_DNA"/>
</dbReference>